<dbReference type="RefSeq" id="WP_002690746.1">
    <property type="nucleotide sequence ID" value="NZ_CM001797.1"/>
</dbReference>
<sequence length="108" mass="12886">MFVSPLNILNNEKITLTKVDTISENHKGNFIEINIYRLDNRFSFEYKMKIEKIIKQKTPHEKDFIFPSKHEALKAAKKEVKENCKQSRKAKHLIEDFTVINYNQLELF</sequence>
<name>A0A0F6MQF2_TREDN</name>
<organism evidence="1">
    <name type="scientific">Treponema denticola OTK</name>
    <dbReference type="NCBI Taxonomy" id="999434"/>
    <lineage>
        <taxon>Bacteria</taxon>
        <taxon>Pseudomonadati</taxon>
        <taxon>Spirochaetota</taxon>
        <taxon>Spirochaetia</taxon>
        <taxon>Spirochaetales</taxon>
        <taxon>Treponemataceae</taxon>
        <taxon>Treponema</taxon>
    </lineage>
</organism>
<dbReference type="PATRIC" id="fig|999434.4.peg.487"/>
<dbReference type="EMBL" id="AGDY01000004">
    <property type="protein sequence ID" value="EMB23328.1"/>
    <property type="molecule type" value="Genomic_DNA"/>
</dbReference>
<comment type="caution">
    <text evidence="1">The sequence shown here is derived from an EMBL/GenBank/DDBJ whole genome shotgun (WGS) entry which is preliminary data.</text>
</comment>
<dbReference type="HOGENOM" id="CLU_2195759_0_0_12"/>
<evidence type="ECO:0000313" key="1">
    <source>
        <dbReference type="EMBL" id="EMB23328.1"/>
    </source>
</evidence>
<dbReference type="Proteomes" id="UP000011701">
    <property type="component" value="Chromosome"/>
</dbReference>
<reference evidence="1" key="1">
    <citation type="submission" date="2012-01" db="EMBL/GenBank/DDBJ databases">
        <title>The Genome Sequence of Treponema denticola OTK.</title>
        <authorList>
            <consortium name="The Broad Institute Genome Sequencing Platform"/>
            <person name="Earl A."/>
            <person name="Ward D."/>
            <person name="Feldgarden M."/>
            <person name="Gevers D."/>
            <person name="Blanton J.M."/>
            <person name="Fenno C.J."/>
            <person name="Baranova O.V."/>
            <person name="Mathney J."/>
            <person name="Dewhirst F.E."/>
            <person name="Izard J."/>
            <person name="Young S.K."/>
            <person name="Zeng Q."/>
            <person name="Gargeya S."/>
            <person name="Fitzgerald M."/>
            <person name="Haas B."/>
            <person name="Abouelleil A."/>
            <person name="Alvarado L."/>
            <person name="Arachchi H.M."/>
            <person name="Berlin A."/>
            <person name="Chapman S.B."/>
            <person name="Gearin G."/>
            <person name="Goldberg J."/>
            <person name="Griggs A."/>
            <person name="Gujja S."/>
            <person name="Hansen M."/>
            <person name="Heiman D."/>
            <person name="Howarth C."/>
            <person name="Larimer J."/>
            <person name="Lui A."/>
            <person name="MacDonald P.J.P."/>
            <person name="McCowen C."/>
            <person name="Montmayeur A."/>
            <person name="Murphy C."/>
            <person name="Neiman D."/>
            <person name="Pearson M."/>
            <person name="Priest M."/>
            <person name="Roberts A."/>
            <person name="Saif S."/>
            <person name="Shea T."/>
            <person name="Sisk P."/>
            <person name="Stolte C."/>
            <person name="Sykes S."/>
            <person name="Wortman J."/>
            <person name="Nusbaum C."/>
            <person name="Birren B."/>
        </authorList>
    </citation>
    <scope>NUCLEOTIDE SEQUENCE [LARGE SCALE GENOMIC DNA]</scope>
    <source>
        <strain evidence="1">OTK</strain>
    </source>
</reference>
<accession>A0A0F6MQF2</accession>
<proteinExistence type="predicted"/>
<gene>
    <name evidence="1" type="ORF">HMPREF9723_00466</name>
</gene>
<protein>
    <submittedName>
        <fullName evidence="1">Uncharacterized protein</fullName>
    </submittedName>
</protein>
<dbReference type="AlphaFoldDB" id="A0A0F6MQF2"/>